<sequence length="206" mass="23026">MTISDNLETFNGKSVVDFSAAEGITELDEVVYRLRLDYEDFDKGRSITGLIESFCQHPNASQVKELIIGAYDFDSSVNSSIVVDSLVVNKDILSNLTALFIGDITYEEQEISWIQQSNVEPLFTAFPKLELFQIRGGEGLRLGKLSHNQLNKLIIETGGLPTAVIREIGNAQLPQLEHLELWLGSENYGFDASIEEFAPIYAIRHI</sequence>
<evidence type="ECO:0000313" key="2">
    <source>
        <dbReference type="Proteomes" id="UP001168528"/>
    </source>
</evidence>
<proteinExistence type="predicted"/>
<accession>A0ABT8REN7</accession>
<dbReference type="Gene3D" id="3.80.10.10">
    <property type="entry name" value="Ribonuclease Inhibitor"/>
    <property type="match status" value="1"/>
</dbReference>
<reference evidence="1" key="1">
    <citation type="submission" date="2023-07" db="EMBL/GenBank/DDBJ databases">
        <title>The genome sequence of Rhodocytophaga aerolata KACC 12507.</title>
        <authorList>
            <person name="Zhang X."/>
        </authorList>
    </citation>
    <scope>NUCLEOTIDE SEQUENCE</scope>
    <source>
        <strain evidence="1">KACC 12507</strain>
    </source>
</reference>
<comment type="caution">
    <text evidence="1">The sequence shown here is derived from an EMBL/GenBank/DDBJ whole genome shotgun (WGS) entry which is preliminary data.</text>
</comment>
<dbReference type="InterPro" id="IPR032675">
    <property type="entry name" value="LRR_dom_sf"/>
</dbReference>
<organism evidence="1 2">
    <name type="scientific">Rhodocytophaga aerolata</name>
    <dbReference type="NCBI Taxonomy" id="455078"/>
    <lineage>
        <taxon>Bacteria</taxon>
        <taxon>Pseudomonadati</taxon>
        <taxon>Bacteroidota</taxon>
        <taxon>Cytophagia</taxon>
        <taxon>Cytophagales</taxon>
        <taxon>Rhodocytophagaceae</taxon>
        <taxon>Rhodocytophaga</taxon>
    </lineage>
</organism>
<gene>
    <name evidence="1" type="ORF">Q0590_25470</name>
</gene>
<evidence type="ECO:0008006" key="3">
    <source>
        <dbReference type="Google" id="ProtNLM"/>
    </source>
</evidence>
<keyword evidence="2" id="KW-1185">Reference proteome</keyword>
<protein>
    <recommendedName>
        <fullName evidence="3">DUF4332 domain-containing protein</fullName>
    </recommendedName>
</protein>
<dbReference type="EMBL" id="JAUKPO010000021">
    <property type="protein sequence ID" value="MDO1449653.1"/>
    <property type="molecule type" value="Genomic_DNA"/>
</dbReference>
<dbReference type="Proteomes" id="UP001168528">
    <property type="component" value="Unassembled WGS sequence"/>
</dbReference>
<dbReference type="RefSeq" id="WP_302040457.1">
    <property type="nucleotide sequence ID" value="NZ_JAUKPO010000021.1"/>
</dbReference>
<name>A0ABT8REN7_9BACT</name>
<evidence type="ECO:0000313" key="1">
    <source>
        <dbReference type="EMBL" id="MDO1449653.1"/>
    </source>
</evidence>